<feature type="transmembrane region" description="Helical" evidence="2">
    <location>
        <begin position="39"/>
        <end position="62"/>
    </location>
</feature>
<dbReference type="InterPro" id="IPR050922">
    <property type="entry name" value="LytR/CpsA/Psr_CW_biosynth"/>
</dbReference>
<dbReference type="InterPro" id="IPR004474">
    <property type="entry name" value="LytR_CpsA_psr"/>
</dbReference>
<dbReference type="Pfam" id="PF03816">
    <property type="entry name" value="LytR_cpsA_psr"/>
    <property type="match status" value="1"/>
</dbReference>
<accession>A0A7Y6MFA4</accession>
<evidence type="ECO:0000313" key="4">
    <source>
        <dbReference type="EMBL" id="NUW44810.1"/>
    </source>
</evidence>
<keyword evidence="2" id="KW-0472">Membrane</keyword>
<evidence type="ECO:0000259" key="3">
    <source>
        <dbReference type="Pfam" id="PF03816"/>
    </source>
</evidence>
<keyword evidence="2" id="KW-0812">Transmembrane</keyword>
<organism evidence="4 5">
    <name type="scientific">Nonomuraea rhodomycinica</name>
    <dbReference type="NCBI Taxonomy" id="1712872"/>
    <lineage>
        <taxon>Bacteria</taxon>
        <taxon>Bacillati</taxon>
        <taxon>Actinomycetota</taxon>
        <taxon>Actinomycetes</taxon>
        <taxon>Streptosporangiales</taxon>
        <taxon>Streptosporangiaceae</taxon>
        <taxon>Nonomuraea</taxon>
    </lineage>
</organism>
<dbReference type="EMBL" id="JABWGO010000010">
    <property type="protein sequence ID" value="NUW44810.1"/>
    <property type="molecule type" value="Genomic_DNA"/>
</dbReference>
<dbReference type="Gene3D" id="3.40.630.190">
    <property type="entry name" value="LCP protein"/>
    <property type="match status" value="1"/>
</dbReference>
<feature type="domain" description="Cell envelope-related transcriptional attenuator" evidence="3">
    <location>
        <begin position="105"/>
        <end position="254"/>
    </location>
</feature>
<evidence type="ECO:0000313" key="5">
    <source>
        <dbReference type="Proteomes" id="UP000546126"/>
    </source>
</evidence>
<comment type="similarity">
    <text evidence="1">Belongs to the LytR/CpsA/Psr (LCP) family.</text>
</comment>
<keyword evidence="5" id="KW-1185">Reference proteome</keyword>
<keyword evidence="2" id="KW-1133">Transmembrane helix</keyword>
<dbReference type="PANTHER" id="PTHR33392">
    <property type="entry name" value="POLYISOPRENYL-TEICHOIC ACID--PEPTIDOGLYCAN TEICHOIC ACID TRANSFERASE TAGU"/>
    <property type="match status" value="1"/>
</dbReference>
<proteinExistence type="inferred from homology"/>
<sequence length="330" mass="35876">MDDMKLLRDFGAALEHEPPATLARQRNRLTEAKPRRRRVGLLVTGLAAVATAAAVAVPTLVLRGHQTVAPPTGARPAKVTTGTLNVLVVGTDGEAGSERFRHGARTDTILLVHVPADRKEITAVSIPRDSLVQIPRCGSQPPRKDMINSAFDKGGLACTVKTVETLTDVRIDHMMEVDFTAFKQVVDALGGIQVKLREPVNDPKAKLRLPAGTSVLNGQQALGYMRLRSYGDGSDIQRIKRQQVLLRAMLAKGKKMLTDPAKVRAFLGVAGKSIKTDEGFDLETMADLAVSMSDTRLTGFLTVPWVPSPDDPNRVVWKQPDAGRLFARLR</sequence>
<evidence type="ECO:0000256" key="1">
    <source>
        <dbReference type="ARBA" id="ARBA00006068"/>
    </source>
</evidence>
<dbReference type="Proteomes" id="UP000546126">
    <property type="component" value="Unassembled WGS sequence"/>
</dbReference>
<evidence type="ECO:0000256" key="2">
    <source>
        <dbReference type="SAM" id="Phobius"/>
    </source>
</evidence>
<dbReference type="NCBIfam" id="TIGR00350">
    <property type="entry name" value="lytR_cpsA_psr"/>
    <property type="match status" value="1"/>
</dbReference>
<protein>
    <submittedName>
        <fullName evidence="4">LCP family protein</fullName>
    </submittedName>
</protein>
<reference evidence="4 5" key="1">
    <citation type="submission" date="2020-06" db="EMBL/GenBank/DDBJ databases">
        <authorList>
            <person name="Chanama M."/>
        </authorList>
    </citation>
    <scope>NUCLEOTIDE SEQUENCE [LARGE SCALE GENOMIC DNA]</scope>
    <source>
        <strain evidence="4 5">TBRC6557</strain>
    </source>
</reference>
<dbReference type="PANTHER" id="PTHR33392:SF6">
    <property type="entry name" value="POLYISOPRENYL-TEICHOIC ACID--PEPTIDOGLYCAN TEICHOIC ACID TRANSFERASE TAGU"/>
    <property type="match status" value="1"/>
</dbReference>
<gene>
    <name evidence="4" type="ORF">HT134_32480</name>
</gene>
<dbReference type="RefSeq" id="WP_175604300.1">
    <property type="nucleotide sequence ID" value="NZ_JABWGO010000010.1"/>
</dbReference>
<dbReference type="AlphaFoldDB" id="A0A7Y6MFA4"/>
<comment type="caution">
    <text evidence="4">The sequence shown here is derived from an EMBL/GenBank/DDBJ whole genome shotgun (WGS) entry which is preliminary data.</text>
</comment>
<name>A0A7Y6MFA4_9ACTN</name>